<dbReference type="GO" id="GO:0050043">
    <property type="term" value="F:lactate racemase activity"/>
    <property type="evidence" value="ECO:0007669"/>
    <property type="project" value="InterPro"/>
</dbReference>
<dbReference type="PANTHER" id="PTHR33171">
    <property type="entry name" value="LAR_N DOMAIN-CONTAINING PROTEIN"/>
    <property type="match status" value="1"/>
</dbReference>
<dbReference type="InterPro" id="IPR048068">
    <property type="entry name" value="LarA-like"/>
</dbReference>
<name>A0A0F9IVI5_9ZZZZ</name>
<dbReference type="InterPro" id="IPR043166">
    <property type="entry name" value="LarA-like_C"/>
</dbReference>
<dbReference type="Gene3D" id="3.90.226.30">
    <property type="match status" value="1"/>
</dbReference>
<proteinExistence type="predicted"/>
<organism evidence="2">
    <name type="scientific">marine sediment metagenome</name>
    <dbReference type="NCBI Taxonomy" id="412755"/>
    <lineage>
        <taxon>unclassified sequences</taxon>
        <taxon>metagenomes</taxon>
        <taxon>ecological metagenomes</taxon>
    </lineage>
</organism>
<accession>A0A0F9IVI5</accession>
<evidence type="ECO:0000259" key="1">
    <source>
        <dbReference type="Pfam" id="PF09861"/>
    </source>
</evidence>
<dbReference type="Pfam" id="PF09861">
    <property type="entry name" value="Lar_N"/>
    <property type="match status" value="1"/>
</dbReference>
<dbReference type="PANTHER" id="PTHR33171:SF17">
    <property type="entry name" value="LARA-LIKE N-TERMINAL DOMAIN-CONTAINING PROTEIN"/>
    <property type="match status" value="1"/>
</dbReference>
<dbReference type="EMBL" id="LAZR01013008">
    <property type="protein sequence ID" value="KKM24019.1"/>
    <property type="molecule type" value="Genomic_DNA"/>
</dbReference>
<comment type="caution">
    <text evidence="2">The sequence shown here is derived from an EMBL/GenBank/DDBJ whole genome shotgun (WGS) entry which is preliminary data.</text>
</comment>
<gene>
    <name evidence="2" type="ORF">LCGC14_1609320</name>
</gene>
<dbReference type="AlphaFoldDB" id="A0A0F9IVI5"/>
<evidence type="ECO:0000313" key="2">
    <source>
        <dbReference type="EMBL" id="KKM24019.1"/>
    </source>
</evidence>
<dbReference type="Gene3D" id="3.40.50.11440">
    <property type="match status" value="1"/>
</dbReference>
<reference evidence="2" key="1">
    <citation type="journal article" date="2015" name="Nature">
        <title>Complex archaea that bridge the gap between prokaryotes and eukaryotes.</title>
        <authorList>
            <person name="Spang A."/>
            <person name="Saw J.H."/>
            <person name="Jorgensen S.L."/>
            <person name="Zaremba-Niedzwiedzka K."/>
            <person name="Martijn J."/>
            <person name="Lind A.E."/>
            <person name="van Eijk R."/>
            <person name="Schleper C."/>
            <person name="Guy L."/>
            <person name="Ettema T.J."/>
        </authorList>
    </citation>
    <scope>NUCLEOTIDE SEQUENCE</scope>
</reference>
<dbReference type="NCBIfam" id="NF033504">
    <property type="entry name" value="Ni_dep_LarA"/>
    <property type="match status" value="1"/>
</dbReference>
<protein>
    <recommendedName>
        <fullName evidence="1">LarA-like N-terminal domain-containing protein</fullName>
    </recommendedName>
</protein>
<feature type="domain" description="LarA-like N-terminal" evidence="1">
    <location>
        <begin position="9"/>
        <end position="217"/>
    </location>
</feature>
<dbReference type="InterPro" id="IPR018657">
    <property type="entry name" value="LarA-like_N"/>
</dbReference>
<sequence>MKEVILNLGHSNFPVRVPDHTDVIPMGKALPLSNPEEKIRNSLANPLNSPPLRTLVSQKLKANPKAKAVVVISDNTRPVPYKGESGILFPLVDEMIKSGIPLSQILLLVATGTHRPMNKEELREMLDSRIFTLGLQIINHDSRKSSDFVSVGKTELGGEILLNRYYVESDLKILTGLVESHFMAGASGGRKSICPGLLSESSTYVLHSGPILSSPKAADLILEGNPVHEEALRVARMAGCDMIVNATLDSNYRLTGIFAGHMESAHLAAVRELRTWAEIPVKKEYDLVLSHAGFVGVNHYQAAKGALTCIPLIKKDGICVLAAQHTDPDPVGGANYKRMIRLLGELGEKKFMEMILDPSWIFVPEQWEAQMWTRLFKKIPPEDLIYCSLEIPKGSFSWLPGTDARTLAPKAKTLQELVEMSFAWAVKKLRLRLGREPQIAFLPDGPYGIPVL</sequence>
<dbReference type="InterPro" id="IPR047926">
    <property type="entry name" value="Ni_dep_LarA"/>
</dbReference>